<name>A0ABN6L7L6_9BACT</name>
<feature type="region of interest" description="Disordered" evidence="1">
    <location>
        <begin position="357"/>
        <end position="381"/>
    </location>
</feature>
<gene>
    <name evidence="2" type="ORF">PEPS_14860</name>
</gene>
<protein>
    <recommendedName>
        <fullName evidence="4">Outer membrane protein beta-barrel domain-containing protein</fullName>
    </recommendedName>
</protein>
<reference evidence="2 3" key="1">
    <citation type="submission" date="2021-12" db="EMBL/GenBank/DDBJ databases">
        <title>Genome sequencing of bacteria with rrn-lacking chromosome and rrn-plasmid.</title>
        <authorList>
            <person name="Anda M."/>
            <person name="Iwasaki W."/>
        </authorList>
    </citation>
    <scope>NUCLEOTIDE SEQUENCE [LARGE SCALE GENOMIC DNA]</scope>
    <source>
        <strain evidence="2 3">NBRC 101262</strain>
    </source>
</reference>
<evidence type="ECO:0000313" key="2">
    <source>
        <dbReference type="EMBL" id="BDC99205.1"/>
    </source>
</evidence>
<dbReference type="Proteomes" id="UP001354989">
    <property type="component" value="Chromosome"/>
</dbReference>
<evidence type="ECO:0000256" key="1">
    <source>
        <dbReference type="SAM" id="MobiDB-lite"/>
    </source>
</evidence>
<keyword evidence="3" id="KW-1185">Reference proteome</keyword>
<organism evidence="2 3">
    <name type="scientific">Persicobacter psychrovividus</name>
    <dbReference type="NCBI Taxonomy" id="387638"/>
    <lineage>
        <taxon>Bacteria</taxon>
        <taxon>Pseudomonadati</taxon>
        <taxon>Bacteroidota</taxon>
        <taxon>Cytophagia</taxon>
        <taxon>Cytophagales</taxon>
        <taxon>Persicobacteraceae</taxon>
        <taxon>Persicobacter</taxon>
    </lineage>
</organism>
<accession>A0ABN6L7L6</accession>
<evidence type="ECO:0008006" key="4">
    <source>
        <dbReference type="Google" id="ProtNLM"/>
    </source>
</evidence>
<proteinExistence type="predicted"/>
<dbReference type="EMBL" id="AP025292">
    <property type="protein sequence ID" value="BDC99205.1"/>
    <property type="molecule type" value="Genomic_DNA"/>
</dbReference>
<sequence>MVFAFWGAVNPEKAVAQYNLSDVYATRTPIKYSPFRKILNMFSLDVGVGSGRAFYNQDLSGYDLYYQNNIPMLGLPQENGGMDSVAFSNWLTDPQRVAINGNTGAGGNFPDIPTPIQPGGGINTGVIDSAGAVTHFPAGSFPELGYRGVATTVPINLSLFFNYKKFRVGLGFEAEHHKLSYLNPYNSYDSQIGSHVVDISTWNFKYNLLLGYNFFDFMGWSYYAELGIGKYNMGKAFNEAVNHPSIDVQLAMPMYYNVSEYFRLYVRPSYEMRSYNTVLPQTTSSIKTSQNGFSISFGLSFTFPEIKRCPIPNCSTQQKHQHGDRAFRGQPIFYPQDPQIGQIPQFYQKLRWKKLPLRKGKGKSSSGSKTNNASDYSKDAE</sequence>
<evidence type="ECO:0000313" key="3">
    <source>
        <dbReference type="Proteomes" id="UP001354989"/>
    </source>
</evidence>